<dbReference type="Gene3D" id="1.10.260.40">
    <property type="entry name" value="lambda repressor-like DNA-binding domains"/>
    <property type="match status" value="1"/>
</dbReference>
<dbReference type="Proteomes" id="UP000530032">
    <property type="component" value="Unassembled WGS sequence"/>
</dbReference>
<accession>A0A843BEM0</accession>
<dbReference type="InterPro" id="IPR010982">
    <property type="entry name" value="Lambda_DNA-bd_dom_sf"/>
</dbReference>
<name>A0A843BEM0_9BURK</name>
<dbReference type="RefSeq" id="WP_198460540.1">
    <property type="nucleotide sequence ID" value="NZ_JABBCQ020000010.1"/>
</dbReference>
<reference evidence="1" key="1">
    <citation type="submission" date="2020-12" db="EMBL/GenBank/DDBJ databases">
        <title>Comamonas sp. nov., isolated from stream water.</title>
        <authorList>
            <person name="Park K.-H."/>
        </authorList>
    </citation>
    <scope>NUCLEOTIDE SEQUENCE</scope>
    <source>
        <strain evidence="1">EJ-4</strain>
    </source>
</reference>
<dbReference type="AlphaFoldDB" id="A0A843BEM0"/>
<gene>
    <name evidence="1" type="ORF">HF327_012815</name>
</gene>
<protein>
    <submittedName>
        <fullName evidence="1">Cro/Cl family transcriptional regulator</fullName>
    </submittedName>
</protein>
<keyword evidence="2" id="KW-1185">Reference proteome</keyword>
<sequence>MKQLTIYLNGLTKQEQADFAGRCGTTVGYMRKVCSLGGLLREKVCALAEAHSAGAVTRKDLRPDDWTEIWPELQAKQAITTTETTNV</sequence>
<dbReference type="EMBL" id="JABBCQ020000010">
    <property type="protein sequence ID" value="MBI1625378.1"/>
    <property type="molecule type" value="Genomic_DNA"/>
</dbReference>
<evidence type="ECO:0000313" key="2">
    <source>
        <dbReference type="Proteomes" id="UP000530032"/>
    </source>
</evidence>
<organism evidence="1 2">
    <name type="scientific">Comamonas suwonensis</name>
    <dbReference type="NCBI Taxonomy" id="2606214"/>
    <lineage>
        <taxon>Bacteria</taxon>
        <taxon>Pseudomonadati</taxon>
        <taxon>Pseudomonadota</taxon>
        <taxon>Betaproteobacteria</taxon>
        <taxon>Burkholderiales</taxon>
        <taxon>Comamonadaceae</taxon>
        <taxon>Comamonas</taxon>
    </lineage>
</organism>
<comment type="caution">
    <text evidence="1">The sequence shown here is derived from an EMBL/GenBank/DDBJ whole genome shotgun (WGS) entry which is preliminary data.</text>
</comment>
<proteinExistence type="predicted"/>
<dbReference type="GO" id="GO:0003677">
    <property type="term" value="F:DNA binding"/>
    <property type="evidence" value="ECO:0007669"/>
    <property type="project" value="InterPro"/>
</dbReference>
<evidence type="ECO:0000313" key="1">
    <source>
        <dbReference type="EMBL" id="MBI1625378.1"/>
    </source>
</evidence>